<feature type="region of interest" description="Disordered" evidence="1">
    <location>
        <begin position="213"/>
        <end position="635"/>
    </location>
</feature>
<proteinExistence type="predicted"/>
<sequence length="635" mass="69968">MGCKTLTPSTEIDWILQGEFSEDDLEYMPLCKILRFKKREEFGCGKCSKATEHEFSSRLLNAPPILVIHCKPLTYGELLSDGTYQTWVDGKVKRLEHSMALSTYSDTSLDRKSVSWAFYHLYGVVLRRGDGGTDGHYVCAFEQRQTGRWLFFDDEGRPVTRQLSRSQLDHRVETMIHDKRRSWSIFMLMYRKLFEVPVRLLARITSSSRAIALQNQQSQKESGQSRTEVAGEPEMNEAGEPEIEEDGELEIQKSGEAETEEAGEAGTGDGQEEYFTPEECVGDEDLLAESESGQTRNETQGSAGDERLQEDSSDSKIRHVQAEQSMPTEQPAVEVDPESSTSKPNETQGAADDKLQSSPSDSKTPLAQAEQSMLIEQPAEQNVEVEADPEVSIPKPATEQTTGETQGAADNVFQRDASDSEIQNGQAEQPLPADPPTEQGVEVEADPESSTAKPDTTKSGSRAQAENENEQMTSSQPKSETVGTEIEPSAQPKKKQAKGKSAKRPRDKALDEDEETSTSVPASKKPKAGAKSSTQPRKKETQPDATTRNEDEKAEKSASRIKKAKTVVEPSASYGGRETRARAAAKRKNDQIPDVDKNQDEQAATAQPASKKARTTKASEQTVKAQPKSKAGRKK</sequence>
<feature type="compositionally biased region" description="Acidic residues" evidence="1">
    <location>
        <begin position="234"/>
        <end position="249"/>
    </location>
</feature>
<feature type="compositionally biased region" description="Basic and acidic residues" evidence="1">
    <location>
        <begin position="304"/>
        <end position="321"/>
    </location>
</feature>
<feature type="compositionally biased region" description="Basic residues" evidence="1">
    <location>
        <begin position="492"/>
        <end position="506"/>
    </location>
</feature>
<reference evidence="4" key="1">
    <citation type="journal article" date="2015" name="Genome Announc.">
        <title>Draft genome sequence of Talaromyces cellulolyticus strain Y-94, a source of lignocellulosic biomass-degrading enzymes.</title>
        <authorList>
            <person name="Fujii T."/>
            <person name="Koike H."/>
            <person name="Sawayama S."/>
            <person name="Yano S."/>
            <person name="Inoue H."/>
        </authorList>
    </citation>
    <scope>NUCLEOTIDE SEQUENCE [LARGE SCALE GENOMIC DNA]</scope>
    <source>
        <strain evidence="4">Y-94</strain>
    </source>
</reference>
<dbReference type="Gene3D" id="3.90.70.10">
    <property type="entry name" value="Cysteine proteinases"/>
    <property type="match status" value="1"/>
</dbReference>
<gene>
    <name evidence="3" type="ORF">TCE0_039r13184</name>
</gene>
<feature type="compositionally biased region" description="Polar residues" evidence="1">
    <location>
        <begin position="291"/>
        <end position="302"/>
    </location>
</feature>
<feature type="domain" description="USP" evidence="2">
    <location>
        <begin position="1"/>
        <end position="193"/>
    </location>
</feature>
<comment type="caution">
    <text evidence="3">The sequence shown here is derived from an EMBL/GenBank/DDBJ whole genome shotgun (WGS) entry which is preliminary data.</text>
</comment>
<name>A0A6N4SLR5_TALPI</name>
<keyword evidence="4" id="KW-1185">Reference proteome</keyword>
<organism evidence="3 4">
    <name type="scientific">Talaromyces pinophilus</name>
    <name type="common">Penicillium pinophilum</name>
    <dbReference type="NCBI Taxonomy" id="128442"/>
    <lineage>
        <taxon>Eukaryota</taxon>
        <taxon>Fungi</taxon>
        <taxon>Dikarya</taxon>
        <taxon>Ascomycota</taxon>
        <taxon>Pezizomycotina</taxon>
        <taxon>Eurotiomycetes</taxon>
        <taxon>Eurotiomycetidae</taxon>
        <taxon>Eurotiales</taxon>
        <taxon>Trichocomaceae</taxon>
        <taxon>Talaromyces</taxon>
        <taxon>Talaromyces sect. Talaromyces</taxon>
    </lineage>
</organism>
<accession>A0A6N4SLR5</accession>
<dbReference type="InterPro" id="IPR001394">
    <property type="entry name" value="Peptidase_C19_UCH"/>
</dbReference>
<protein>
    <recommendedName>
        <fullName evidence="2">USP domain-containing protein</fullName>
    </recommendedName>
</protein>
<evidence type="ECO:0000313" key="3">
    <source>
        <dbReference type="EMBL" id="GAM40663.1"/>
    </source>
</evidence>
<dbReference type="GO" id="GO:0016579">
    <property type="term" value="P:protein deubiquitination"/>
    <property type="evidence" value="ECO:0007669"/>
    <property type="project" value="InterPro"/>
</dbReference>
<dbReference type="SUPFAM" id="SSF54001">
    <property type="entry name" value="Cysteine proteinases"/>
    <property type="match status" value="1"/>
</dbReference>
<dbReference type="EMBL" id="DF933835">
    <property type="protein sequence ID" value="GAM40663.1"/>
    <property type="molecule type" value="Genomic_DNA"/>
</dbReference>
<dbReference type="PROSITE" id="PS50235">
    <property type="entry name" value="USP_3"/>
    <property type="match status" value="1"/>
</dbReference>
<feature type="compositionally biased region" description="Polar residues" evidence="1">
    <location>
        <begin position="448"/>
        <end position="482"/>
    </location>
</feature>
<dbReference type="AlphaFoldDB" id="A0A6N4SLR5"/>
<feature type="compositionally biased region" description="Basic and acidic residues" evidence="1">
    <location>
        <begin position="537"/>
        <end position="558"/>
    </location>
</feature>
<evidence type="ECO:0000259" key="2">
    <source>
        <dbReference type="PROSITE" id="PS50235"/>
    </source>
</evidence>
<feature type="compositionally biased region" description="Acidic residues" evidence="1">
    <location>
        <begin position="270"/>
        <end position="288"/>
    </location>
</feature>
<dbReference type="Proteomes" id="UP000053095">
    <property type="component" value="Unassembled WGS sequence"/>
</dbReference>
<feature type="compositionally biased region" description="Low complexity" evidence="1">
    <location>
        <begin position="519"/>
        <end position="533"/>
    </location>
</feature>
<feature type="compositionally biased region" description="Basic and acidic residues" evidence="1">
    <location>
        <begin position="577"/>
        <end position="600"/>
    </location>
</feature>
<evidence type="ECO:0000313" key="4">
    <source>
        <dbReference type="Proteomes" id="UP000053095"/>
    </source>
</evidence>
<evidence type="ECO:0000256" key="1">
    <source>
        <dbReference type="SAM" id="MobiDB-lite"/>
    </source>
</evidence>
<feature type="compositionally biased region" description="Polar residues" evidence="1">
    <location>
        <begin position="213"/>
        <end position="227"/>
    </location>
</feature>
<feature type="compositionally biased region" description="Polar residues" evidence="1">
    <location>
        <begin position="338"/>
        <end position="348"/>
    </location>
</feature>
<dbReference type="GO" id="GO:0004843">
    <property type="term" value="F:cysteine-type deubiquitinase activity"/>
    <property type="evidence" value="ECO:0007669"/>
    <property type="project" value="InterPro"/>
</dbReference>
<dbReference type="Pfam" id="PF00443">
    <property type="entry name" value="UCH"/>
    <property type="match status" value="1"/>
</dbReference>
<dbReference type="InterPro" id="IPR038765">
    <property type="entry name" value="Papain-like_cys_pep_sf"/>
</dbReference>
<dbReference type="InterPro" id="IPR028889">
    <property type="entry name" value="USP"/>
</dbReference>
<feature type="compositionally biased region" description="Polar residues" evidence="1">
    <location>
        <begin position="356"/>
        <end position="371"/>
    </location>
</feature>